<dbReference type="InterPro" id="IPR007278">
    <property type="entry name" value="DUF397"/>
</dbReference>
<dbReference type="EMBL" id="NMQT01000097">
    <property type="protein sequence ID" value="OXM50810.1"/>
    <property type="molecule type" value="Genomic_DNA"/>
</dbReference>
<sequence length="75" mass="8047">MRFQDSTPSTTGFDGSGWHRSTYSGPNGGTCVEVNSTGPRVGVRDSKLTLSPVLTFSPPGWRAFLDLVRQDSIGT</sequence>
<dbReference type="OrthoDB" id="3635801at2"/>
<evidence type="ECO:0000313" key="3">
    <source>
        <dbReference type="EMBL" id="OXM50810.1"/>
    </source>
</evidence>
<evidence type="ECO:0000313" key="4">
    <source>
        <dbReference type="Proteomes" id="UP000215223"/>
    </source>
</evidence>
<feature type="domain" description="DUF397" evidence="2">
    <location>
        <begin position="17"/>
        <end position="69"/>
    </location>
</feature>
<gene>
    <name evidence="3" type="ORF">CFP71_26810</name>
</gene>
<dbReference type="AlphaFoldDB" id="A0A229RVY1"/>
<dbReference type="Pfam" id="PF04149">
    <property type="entry name" value="DUF397"/>
    <property type="match status" value="1"/>
</dbReference>
<comment type="caution">
    <text evidence="3">The sequence shown here is derived from an EMBL/GenBank/DDBJ whole genome shotgun (WGS) entry which is preliminary data.</text>
</comment>
<keyword evidence="4" id="KW-1185">Reference proteome</keyword>
<reference evidence="3 4" key="1">
    <citation type="submission" date="2017-07" db="EMBL/GenBank/DDBJ databases">
        <title>Amycolatopsis thailandensis Genome sequencing and assembly.</title>
        <authorList>
            <person name="Kaur N."/>
            <person name="Mayilraj S."/>
        </authorList>
    </citation>
    <scope>NUCLEOTIDE SEQUENCE [LARGE SCALE GENOMIC DNA]</scope>
    <source>
        <strain evidence="3 4">JCM 16380</strain>
    </source>
</reference>
<protein>
    <submittedName>
        <fullName evidence="3">DUF397 domain-containing protein</fullName>
    </submittedName>
</protein>
<evidence type="ECO:0000259" key="2">
    <source>
        <dbReference type="Pfam" id="PF04149"/>
    </source>
</evidence>
<dbReference type="Proteomes" id="UP000215223">
    <property type="component" value="Unassembled WGS sequence"/>
</dbReference>
<evidence type="ECO:0000256" key="1">
    <source>
        <dbReference type="SAM" id="MobiDB-lite"/>
    </source>
</evidence>
<accession>A0A229RVY1</accession>
<organism evidence="3 4">
    <name type="scientific">Amycolatopsis thailandensis</name>
    <dbReference type="NCBI Taxonomy" id="589330"/>
    <lineage>
        <taxon>Bacteria</taxon>
        <taxon>Bacillati</taxon>
        <taxon>Actinomycetota</taxon>
        <taxon>Actinomycetes</taxon>
        <taxon>Pseudonocardiales</taxon>
        <taxon>Pseudonocardiaceae</taxon>
        <taxon>Amycolatopsis</taxon>
    </lineage>
</organism>
<name>A0A229RVY1_9PSEU</name>
<feature type="compositionally biased region" description="Polar residues" evidence="1">
    <location>
        <begin position="1"/>
        <end position="25"/>
    </location>
</feature>
<dbReference type="RefSeq" id="WP_093936715.1">
    <property type="nucleotide sequence ID" value="NZ_JBHUSO010000076.1"/>
</dbReference>
<proteinExistence type="predicted"/>
<feature type="region of interest" description="Disordered" evidence="1">
    <location>
        <begin position="1"/>
        <end position="30"/>
    </location>
</feature>